<comment type="caution">
    <text evidence="2">The sequence shown here is derived from an EMBL/GenBank/DDBJ whole genome shotgun (WGS) entry which is preliminary data.</text>
</comment>
<evidence type="ECO:0000313" key="3">
    <source>
        <dbReference type="Proteomes" id="UP000696485"/>
    </source>
</evidence>
<reference evidence="2" key="1">
    <citation type="journal article" date="2020" name="Fungal Divers.">
        <title>Resolving the Mortierellaceae phylogeny through synthesis of multi-gene phylogenetics and phylogenomics.</title>
        <authorList>
            <person name="Vandepol N."/>
            <person name="Liber J."/>
            <person name="Desiro A."/>
            <person name="Na H."/>
            <person name="Kennedy M."/>
            <person name="Barry K."/>
            <person name="Grigoriev I.V."/>
            <person name="Miller A.N."/>
            <person name="O'Donnell K."/>
            <person name="Stajich J.E."/>
            <person name="Bonito G."/>
        </authorList>
    </citation>
    <scope>NUCLEOTIDE SEQUENCE</scope>
    <source>
        <strain evidence="2">NVP1</strain>
    </source>
</reference>
<keyword evidence="3" id="KW-1185">Reference proteome</keyword>
<organism evidence="2 3">
    <name type="scientific">Podila minutissima</name>
    <dbReference type="NCBI Taxonomy" id="64525"/>
    <lineage>
        <taxon>Eukaryota</taxon>
        <taxon>Fungi</taxon>
        <taxon>Fungi incertae sedis</taxon>
        <taxon>Mucoromycota</taxon>
        <taxon>Mortierellomycotina</taxon>
        <taxon>Mortierellomycetes</taxon>
        <taxon>Mortierellales</taxon>
        <taxon>Mortierellaceae</taxon>
        <taxon>Podila</taxon>
    </lineage>
</organism>
<dbReference type="AlphaFoldDB" id="A0A9P5SJU0"/>
<gene>
    <name evidence="2" type="ORF">BG006_007447</name>
</gene>
<keyword evidence="1" id="KW-1133">Transmembrane helix</keyword>
<feature type="transmembrane region" description="Helical" evidence="1">
    <location>
        <begin position="12"/>
        <end position="29"/>
    </location>
</feature>
<evidence type="ECO:0000313" key="2">
    <source>
        <dbReference type="EMBL" id="KAF9329494.1"/>
    </source>
</evidence>
<evidence type="ECO:0000256" key="1">
    <source>
        <dbReference type="SAM" id="Phobius"/>
    </source>
</evidence>
<protein>
    <submittedName>
        <fullName evidence="2">Uncharacterized protein</fullName>
    </submittedName>
</protein>
<dbReference type="EMBL" id="JAAAUY010000470">
    <property type="protein sequence ID" value="KAF9329494.1"/>
    <property type="molecule type" value="Genomic_DNA"/>
</dbReference>
<accession>A0A9P5SJU0</accession>
<dbReference type="Proteomes" id="UP000696485">
    <property type="component" value="Unassembled WGS sequence"/>
</dbReference>
<feature type="transmembrane region" description="Helical" evidence="1">
    <location>
        <begin position="81"/>
        <end position="105"/>
    </location>
</feature>
<feature type="transmembrane region" description="Helical" evidence="1">
    <location>
        <begin position="143"/>
        <end position="164"/>
    </location>
</feature>
<sequence>MPSSILLNTNTFISVLAIYGATVAFGRWFPTAADLIATEAHPSTYTPTFVGASESALTMYAVSLAVDIVRTLALAALESTAFSFAFSGAIFEPFSYAFFAFNLVAVTKDFLMLGLVFNRPEVNMLAADKIKSLWPLSLQVEQGFMVLGLICLARGLYQWTYAIGRDKRQVITEKEKKSQ</sequence>
<keyword evidence="1" id="KW-0812">Transmembrane</keyword>
<name>A0A9P5SJU0_9FUNG</name>
<keyword evidence="1" id="KW-0472">Membrane</keyword>
<feature type="transmembrane region" description="Helical" evidence="1">
    <location>
        <begin position="49"/>
        <end position="69"/>
    </location>
</feature>
<proteinExistence type="predicted"/>